<evidence type="ECO:0000256" key="12">
    <source>
        <dbReference type="SAM" id="Phobius"/>
    </source>
</evidence>
<evidence type="ECO:0000256" key="11">
    <source>
        <dbReference type="ARBA" id="ARBA00023180"/>
    </source>
</evidence>
<dbReference type="SMART" id="SM00369">
    <property type="entry name" value="LRR_TYP"/>
    <property type="match status" value="13"/>
</dbReference>
<dbReference type="PANTHER" id="PTHR27000:SF642">
    <property type="entry name" value="INACTIVE LEUCINE-RICH REPEAT RECEPTOR KINASE XIAO-RELATED"/>
    <property type="match status" value="1"/>
</dbReference>
<keyword evidence="11" id="KW-0325">Glycoprotein</keyword>
<feature type="transmembrane region" description="Helical" evidence="12">
    <location>
        <begin position="1030"/>
        <end position="1053"/>
    </location>
</feature>
<dbReference type="FunFam" id="3.80.10.10:FF:000095">
    <property type="entry name" value="LRR receptor-like serine/threonine-protein kinase GSO1"/>
    <property type="match status" value="1"/>
</dbReference>
<sequence>MRAGSNNIIVLLVIVLVLFIIAPVQLCLCKNSSSGYIMQERQALVNLRESFTDNSSMHINLWKGKDHCQWEGVGCDAITGRVVKLALGHNTCRCQYDYDFACLCPLVARQLNPSVLELKQLNYLDLSGTYFPGAPIPAFLGNLSNLQFLDVSSTFSYVHDIGWLSNLSSLKHLAMGGVSLRKKYNLMQMLPNSLLFLELSYCELTNMHFPSGRVNSTFLTKLQVLDLSHNLLFGPIPDTFRNLTSIRDLNLGSNALTSIPYSLISFRSLVHLHLSYNQFFGTEASNLMQMLPNSLLYLKLSYCELTNMHFPSDRVNSTFLTKLQVLDLSHNSLFGPIPDTLQNLTSIRDLNLGFNALTSIPYWLISFRSLVHLHLSYNQFLGTEASVLSILTNMCSLCSLDLSNSITVLGGLGQGHGNYSRCKRYNLQVLKLRGNRIKDTLPGLLGQFSNLESLHLEMNSFYGPIPSSLGNLLSLKTVILSNNQLNGPIPSSLGNLLTLETLDLSGNLLNGSIPTTFGRLKNLMILGVAKNSLAGISDHIGNISNLRALDLSGNLLNGPIPNIFGGLSSLSVLDLSGNLFDGPIPNIFGGLTSLSVLDLSNNQLNGSIPESLGQLENLTTLRVANNSLTGSMPDILIGTNFQTKEEQHILDISNNQMSGSIPEDFGYHHPYLHDLILQGNLLEGSIPDSLCKMGKLFVLDLSRNRFSGKIPNCWGLGSQEFSIMNLASNKLSGTIPSSFENISVVWLNLSNNSLHGEAFEVLKRIAALQILDLGENKFSEKISSLEGMEYLQSLRLRQNLFGGEIPTSLCQFPFLQILDLADNNLSGSIPPCIGHLTGMLDETDAAQYYSNAPGPSIGMAAAPTDEQWEKEGLKQVLKGLEQDYTKNLQYLVNIDLSKNNLEGSIPDSLTSLSGLIGLNLSNNHFSGKIPRNIQKMKSLESIDFSNNHLSGPIPTNMSTMDNLGFLNLSNNNFSGHIPRNDHFLTFDELSFAGNPYLCGEPLKKKCSSFVEDEIPTSTSHEDKNDKKEKVLFYFVIALGFITGFWAFLGTLLLKKNWRRAYFRYVDEVVDKLYVAIIVRIARPKR</sequence>
<dbReference type="FunFam" id="3.80.10.10:FF:000041">
    <property type="entry name" value="LRR receptor-like serine/threonine-protein kinase ERECTA"/>
    <property type="match status" value="1"/>
</dbReference>
<dbReference type="GO" id="GO:0005886">
    <property type="term" value="C:plasma membrane"/>
    <property type="evidence" value="ECO:0007669"/>
    <property type="project" value="UniProtKB-SubCell"/>
</dbReference>
<dbReference type="PRINTS" id="PR00019">
    <property type="entry name" value="LEURICHRPT"/>
</dbReference>
<dbReference type="SUPFAM" id="SSF52047">
    <property type="entry name" value="RNI-like"/>
    <property type="match status" value="1"/>
</dbReference>
<dbReference type="PANTHER" id="PTHR27000">
    <property type="entry name" value="LEUCINE-RICH REPEAT RECEPTOR-LIKE PROTEIN KINASE FAMILY PROTEIN-RELATED"/>
    <property type="match status" value="1"/>
</dbReference>
<comment type="caution">
    <text evidence="15">The sequence shown here is derived from an EMBL/GenBank/DDBJ whole genome shotgun (WGS) entry which is preliminary data.</text>
</comment>
<evidence type="ECO:0000256" key="3">
    <source>
        <dbReference type="ARBA" id="ARBA00022475"/>
    </source>
</evidence>
<evidence type="ECO:0000256" key="2">
    <source>
        <dbReference type="ARBA" id="ARBA00009592"/>
    </source>
</evidence>
<feature type="domain" description="Leucine-rich repeat-containing N-terminal plant-type" evidence="14">
    <location>
        <begin position="39"/>
        <end position="76"/>
    </location>
</feature>
<comment type="subcellular location">
    <subcellularLocation>
        <location evidence="1">Cell membrane</location>
        <topology evidence="1">Single-pass type I membrane protein</topology>
    </subcellularLocation>
</comment>
<keyword evidence="3" id="KW-1003">Cell membrane</keyword>
<evidence type="ECO:0000256" key="1">
    <source>
        <dbReference type="ARBA" id="ARBA00004251"/>
    </source>
</evidence>
<dbReference type="Pfam" id="PF00560">
    <property type="entry name" value="LRR_1"/>
    <property type="match status" value="10"/>
</dbReference>
<dbReference type="Pfam" id="PF13855">
    <property type="entry name" value="LRR_8"/>
    <property type="match status" value="4"/>
</dbReference>
<dbReference type="SUPFAM" id="SSF52058">
    <property type="entry name" value="L domain-like"/>
    <property type="match status" value="2"/>
</dbReference>
<feature type="chain" id="PRO_5043050975" description="Leucine-rich repeat-containing N-terminal plant-type domain-containing protein" evidence="13">
    <location>
        <begin position="27"/>
        <end position="1085"/>
    </location>
</feature>
<dbReference type="Pfam" id="PF08263">
    <property type="entry name" value="LRRNT_2"/>
    <property type="match status" value="1"/>
</dbReference>
<evidence type="ECO:0000256" key="10">
    <source>
        <dbReference type="ARBA" id="ARBA00023170"/>
    </source>
</evidence>
<evidence type="ECO:0000256" key="7">
    <source>
        <dbReference type="ARBA" id="ARBA00022737"/>
    </source>
</evidence>
<evidence type="ECO:0000256" key="4">
    <source>
        <dbReference type="ARBA" id="ARBA00022614"/>
    </source>
</evidence>
<evidence type="ECO:0000259" key="14">
    <source>
        <dbReference type="Pfam" id="PF08263"/>
    </source>
</evidence>
<accession>A0AAN9FRR8</accession>
<protein>
    <recommendedName>
        <fullName evidence="14">Leucine-rich repeat-containing N-terminal plant-type domain-containing protein</fullName>
    </recommendedName>
</protein>
<dbReference type="InterPro" id="IPR032675">
    <property type="entry name" value="LRR_dom_sf"/>
</dbReference>
<dbReference type="InterPro" id="IPR001611">
    <property type="entry name" value="Leu-rich_rpt"/>
</dbReference>
<evidence type="ECO:0000313" key="15">
    <source>
        <dbReference type="EMBL" id="KAK7279951.1"/>
    </source>
</evidence>
<dbReference type="InterPro" id="IPR003591">
    <property type="entry name" value="Leu-rich_rpt_typical-subtyp"/>
</dbReference>
<dbReference type="PROSITE" id="PS51450">
    <property type="entry name" value="LRR"/>
    <property type="match status" value="1"/>
</dbReference>
<evidence type="ECO:0000256" key="9">
    <source>
        <dbReference type="ARBA" id="ARBA00023136"/>
    </source>
</evidence>
<keyword evidence="4" id="KW-0433">Leucine-rich repeat</keyword>
<proteinExistence type="inferred from homology"/>
<dbReference type="EMBL" id="JAYKXN010000006">
    <property type="protein sequence ID" value="KAK7279951.1"/>
    <property type="molecule type" value="Genomic_DNA"/>
</dbReference>
<dbReference type="AlphaFoldDB" id="A0AAN9FRR8"/>
<comment type="similarity">
    <text evidence="2">Belongs to the RLP family.</text>
</comment>
<dbReference type="Gene3D" id="3.80.10.10">
    <property type="entry name" value="Ribonuclease Inhibitor"/>
    <property type="match status" value="6"/>
</dbReference>
<keyword evidence="8 12" id="KW-1133">Transmembrane helix</keyword>
<keyword evidence="16" id="KW-1185">Reference proteome</keyword>
<gene>
    <name evidence="15" type="ORF">RJT34_25012</name>
</gene>
<keyword evidence="7" id="KW-0677">Repeat</keyword>
<reference evidence="15 16" key="1">
    <citation type="submission" date="2024-01" db="EMBL/GenBank/DDBJ databases">
        <title>The genomes of 5 underutilized Papilionoideae crops provide insights into root nodulation and disease resistance.</title>
        <authorList>
            <person name="Yuan L."/>
        </authorList>
    </citation>
    <scope>NUCLEOTIDE SEQUENCE [LARGE SCALE GENOMIC DNA]</scope>
    <source>
        <strain evidence="15">LY-2023</strain>
        <tissue evidence="15">Leaf</tissue>
    </source>
</reference>
<dbReference type="SMART" id="SM00365">
    <property type="entry name" value="LRR_SD22"/>
    <property type="match status" value="8"/>
</dbReference>
<keyword evidence="6 13" id="KW-0732">Signal</keyword>
<name>A0AAN9FRR8_CLITE</name>
<evidence type="ECO:0000256" key="6">
    <source>
        <dbReference type="ARBA" id="ARBA00022729"/>
    </source>
</evidence>
<dbReference type="FunFam" id="3.80.10.10:FF:000111">
    <property type="entry name" value="LRR receptor-like serine/threonine-protein kinase ERECTA"/>
    <property type="match status" value="1"/>
</dbReference>
<keyword evidence="9 12" id="KW-0472">Membrane</keyword>
<dbReference type="FunFam" id="3.80.10.10:FF:000299">
    <property type="entry name" value="Piriformospora indica-insensitive protein 2"/>
    <property type="match status" value="1"/>
</dbReference>
<keyword evidence="10" id="KW-0675">Receptor</keyword>
<evidence type="ECO:0000256" key="13">
    <source>
        <dbReference type="SAM" id="SignalP"/>
    </source>
</evidence>
<keyword evidence="5 12" id="KW-0812">Transmembrane</keyword>
<dbReference type="InterPro" id="IPR013210">
    <property type="entry name" value="LRR_N_plant-typ"/>
</dbReference>
<feature type="signal peptide" evidence="13">
    <location>
        <begin position="1"/>
        <end position="26"/>
    </location>
</feature>
<organism evidence="15 16">
    <name type="scientific">Clitoria ternatea</name>
    <name type="common">Butterfly pea</name>
    <dbReference type="NCBI Taxonomy" id="43366"/>
    <lineage>
        <taxon>Eukaryota</taxon>
        <taxon>Viridiplantae</taxon>
        <taxon>Streptophyta</taxon>
        <taxon>Embryophyta</taxon>
        <taxon>Tracheophyta</taxon>
        <taxon>Spermatophyta</taxon>
        <taxon>Magnoliopsida</taxon>
        <taxon>eudicotyledons</taxon>
        <taxon>Gunneridae</taxon>
        <taxon>Pentapetalae</taxon>
        <taxon>rosids</taxon>
        <taxon>fabids</taxon>
        <taxon>Fabales</taxon>
        <taxon>Fabaceae</taxon>
        <taxon>Papilionoideae</taxon>
        <taxon>50 kb inversion clade</taxon>
        <taxon>NPAAA clade</taxon>
        <taxon>indigoferoid/millettioid clade</taxon>
        <taxon>Phaseoleae</taxon>
        <taxon>Clitoria</taxon>
    </lineage>
</organism>
<dbReference type="Proteomes" id="UP001359559">
    <property type="component" value="Unassembled WGS sequence"/>
</dbReference>
<evidence type="ECO:0000256" key="8">
    <source>
        <dbReference type="ARBA" id="ARBA00022989"/>
    </source>
</evidence>
<evidence type="ECO:0000313" key="16">
    <source>
        <dbReference type="Proteomes" id="UP001359559"/>
    </source>
</evidence>
<evidence type="ECO:0000256" key="5">
    <source>
        <dbReference type="ARBA" id="ARBA00022692"/>
    </source>
</evidence>